<proteinExistence type="predicted"/>
<evidence type="ECO:0000256" key="4">
    <source>
        <dbReference type="ARBA" id="ARBA00022801"/>
    </source>
</evidence>
<dbReference type="PANTHER" id="PTHR12318:SF0">
    <property type="entry name" value="ACYL-COENZYME A DIPHOSPHATASE NUDT19"/>
    <property type="match status" value="1"/>
</dbReference>
<name>A0A396RTX2_9SPHN</name>
<comment type="cofactor">
    <cofactor evidence="2">
        <name>Mg(2+)</name>
        <dbReference type="ChEBI" id="CHEBI:18420"/>
    </cofactor>
</comment>
<evidence type="ECO:0000256" key="6">
    <source>
        <dbReference type="ARBA" id="ARBA00023211"/>
    </source>
</evidence>
<comment type="cofactor">
    <cofactor evidence="1">
        <name>Mn(2+)</name>
        <dbReference type="ChEBI" id="CHEBI:29035"/>
    </cofactor>
</comment>
<evidence type="ECO:0000256" key="1">
    <source>
        <dbReference type="ARBA" id="ARBA00001936"/>
    </source>
</evidence>
<dbReference type="EMBL" id="QWLV01000001">
    <property type="protein sequence ID" value="RHW18882.1"/>
    <property type="molecule type" value="Genomic_DNA"/>
</dbReference>
<reference evidence="8 9" key="1">
    <citation type="submission" date="2018-08" db="EMBL/GenBank/DDBJ databases">
        <title>The multiple taxonomic identification of Sphingomonas gilva.</title>
        <authorList>
            <person name="Zhu D."/>
            <person name="Zheng S."/>
        </authorList>
    </citation>
    <scope>NUCLEOTIDE SEQUENCE [LARGE SCALE GENOMIC DNA]</scope>
    <source>
        <strain evidence="8 9">ZDH117</strain>
    </source>
</reference>
<keyword evidence="5" id="KW-0460">Magnesium</keyword>
<comment type="caution">
    <text evidence="8">The sequence shown here is derived from an EMBL/GenBank/DDBJ whole genome shotgun (WGS) entry which is preliminary data.</text>
</comment>
<dbReference type="SUPFAM" id="SSF55811">
    <property type="entry name" value="Nudix"/>
    <property type="match status" value="1"/>
</dbReference>
<sequence>MSEPIPAATTVLFRDRADGPPELLMVERAATMAFAGGAMVFPGGRIDPGDRRLAELHAPDIEDAAARIAAIRETLEEAGIAVGLDPLPSIDQCRAMRGRLHDGEAMSAVLGDHRLALGELVPFARWLPAHAHMRIFDTLFYIAAAPPGSSEPVVDATENVAARWTTAADLLAEADRGEARIIFPTRRNLERLARYASFADAVADARAHPVRAITPYAEEREGGMHLCIPDDLGYPVTSELMTGALRG</sequence>
<keyword evidence="3" id="KW-0479">Metal-binding</keyword>
<evidence type="ECO:0000313" key="9">
    <source>
        <dbReference type="Proteomes" id="UP000266693"/>
    </source>
</evidence>
<dbReference type="OrthoDB" id="7183442at2"/>
<dbReference type="Gene3D" id="3.90.79.10">
    <property type="entry name" value="Nucleoside Triphosphate Pyrophosphohydrolase"/>
    <property type="match status" value="1"/>
</dbReference>
<evidence type="ECO:0000256" key="5">
    <source>
        <dbReference type="ARBA" id="ARBA00022842"/>
    </source>
</evidence>
<evidence type="ECO:0000259" key="7">
    <source>
        <dbReference type="PROSITE" id="PS51462"/>
    </source>
</evidence>
<protein>
    <submittedName>
        <fullName evidence="8">NUDIX domain-containing protein</fullName>
    </submittedName>
</protein>
<gene>
    <name evidence="8" type="ORF">D1610_01685</name>
</gene>
<keyword evidence="6" id="KW-0464">Manganese</keyword>
<dbReference type="PROSITE" id="PS51462">
    <property type="entry name" value="NUDIX"/>
    <property type="match status" value="1"/>
</dbReference>
<dbReference type="GO" id="GO:0046872">
    <property type="term" value="F:metal ion binding"/>
    <property type="evidence" value="ECO:0007669"/>
    <property type="project" value="UniProtKB-KW"/>
</dbReference>
<dbReference type="RefSeq" id="WP_118862389.1">
    <property type="nucleotide sequence ID" value="NZ_QWLV01000001.1"/>
</dbReference>
<dbReference type="InterPro" id="IPR015797">
    <property type="entry name" value="NUDIX_hydrolase-like_dom_sf"/>
</dbReference>
<dbReference type="Pfam" id="PF00293">
    <property type="entry name" value="NUDIX"/>
    <property type="match status" value="1"/>
</dbReference>
<dbReference type="InterPro" id="IPR039121">
    <property type="entry name" value="NUDT19"/>
</dbReference>
<dbReference type="Proteomes" id="UP000266693">
    <property type="component" value="Unassembled WGS sequence"/>
</dbReference>
<accession>A0A396RTX2</accession>
<organism evidence="8 9">
    <name type="scientific">Sphingomonas gilva</name>
    <dbReference type="NCBI Taxonomy" id="2305907"/>
    <lineage>
        <taxon>Bacteria</taxon>
        <taxon>Pseudomonadati</taxon>
        <taxon>Pseudomonadota</taxon>
        <taxon>Alphaproteobacteria</taxon>
        <taxon>Sphingomonadales</taxon>
        <taxon>Sphingomonadaceae</taxon>
        <taxon>Sphingomonas</taxon>
    </lineage>
</organism>
<dbReference type="AlphaFoldDB" id="A0A396RTX2"/>
<dbReference type="GO" id="GO:0016818">
    <property type="term" value="F:hydrolase activity, acting on acid anhydrides, in phosphorus-containing anhydrides"/>
    <property type="evidence" value="ECO:0007669"/>
    <property type="project" value="InterPro"/>
</dbReference>
<evidence type="ECO:0000313" key="8">
    <source>
        <dbReference type="EMBL" id="RHW18882.1"/>
    </source>
</evidence>
<evidence type="ECO:0000256" key="3">
    <source>
        <dbReference type="ARBA" id="ARBA00022723"/>
    </source>
</evidence>
<feature type="domain" description="Nudix hydrolase" evidence="7">
    <location>
        <begin position="3"/>
        <end position="187"/>
    </location>
</feature>
<keyword evidence="9" id="KW-1185">Reference proteome</keyword>
<dbReference type="PANTHER" id="PTHR12318">
    <property type="entry name" value="TESTOSTERONE-REGULATED PROTEIN RP2"/>
    <property type="match status" value="1"/>
</dbReference>
<keyword evidence="4" id="KW-0378">Hydrolase</keyword>
<dbReference type="InterPro" id="IPR000086">
    <property type="entry name" value="NUDIX_hydrolase_dom"/>
</dbReference>
<evidence type="ECO:0000256" key="2">
    <source>
        <dbReference type="ARBA" id="ARBA00001946"/>
    </source>
</evidence>